<evidence type="ECO:0000313" key="1">
    <source>
        <dbReference type="EMBL" id="KAI9551109.1"/>
    </source>
</evidence>
<keyword evidence="2" id="KW-1185">Reference proteome</keyword>
<evidence type="ECO:0000313" key="2">
    <source>
        <dbReference type="Proteomes" id="UP000820818"/>
    </source>
</evidence>
<name>A0AAD5KG30_9CRUS</name>
<protein>
    <submittedName>
        <fullName evidence="1">Uncharacterized protein</fullName>
    </submittedName>
</protein>
<accession>A0AAD5KG30</accession>
<dbReference type="Proteomes" id="UP000820818">
    <property type="component" value="Unassembled WGS sequence"/>
</dbReference>
<dbReference type="EMBL" id="WJBH02000047">
    <property type="protein sequence ID" value="KAI9551109.1"/>
    <property type="molecule type" value="Genomic_DNA"/>
</dbReference>
<comment type="caution">
    <text evidence="1">The sequence shown here is derived from an EMBL/GenBank/DDBJ whole genome shotgun (WGS) entry which is preliminary data.</text>
</comment>
<dbReference type="AlphaFoldDB" id="A0AAD5KG30"/>
<sequence>MDQNALTAALANLMANQQLQQQQFQMQQKPDVLTALANRLLAERATSVPIVTTPAPAAIIRTTLGANII</sequence>
<organism evidence="1 2">
    <name type="scientific">Daphnia sinensis</name>
    <dbReference type="NCBI Taxonomy" id="1820382"/>
    <lineage>
        <taxon>Eukaryota</taxon>
        <taxon>Metazoa</taxon>
        <taxon>Ecdysozoa</taxon>
        <taxon>Arthropoda</taxon>
        <taxon>Crustacea</taxon>
        <taxon>Branchiopoda</taxon>
        <taxon>Diplostraca</taxon>
        <taxon>Cladocera</taxon>
        <taxon>Anomopoda</taxon>
        <taxon>Daphniidae</taxon>
        <taxon>Daphnia</taxon>
        <taxon>Daphnia similis group</taxon>
    </lineage>
</organism>
<gene>
    <name evidence="1" type="ORF">GHT06_004037</name>
</gene>
<proteinExistence type="predicted"/>
<reference evidence="1" key="1">
    <citation type="submission" date="2022-05" db="EMBL/GenBank/DDBJ databases">
        <title>A multi-omics perspective on studying reproductive biology in Daphnia sinensis.</title>
        <authorList>
            <person name="Jia J."/>
        </authorList>
    </citation>
    <scope>NUCLEOTIDE SEQUENCE</scope>
    <source>
        <strain evidence="1">WSL</strain>
    </source>
</reference>